<comment type="caution">
    <text evidence="3">The sequence shown here is derived from an EMBL/GenBank/DDBJ whole genome shotgun (WGS) entry which is preliminary data.</text>
</comment>
<evidence type="ECO:0000256" key="1">
    <source>
        <dbReference type="ARBA" id="ARBA00022729"/>
    </source>
</evidence>
<dbReference type="PANTHER" id="PTHR31080:SF303">
    <property type="entry name" value="PECTINESTERASE 1-LIKE"/>
    <property type="match status" value="1"/>
</dbReference>
<dbReference type="PANTHER" id="PTHR31080">
    <property type="entry name" value="PECTINESTERASE INHIBITOR-LIKE"/>
    <property type="match status" value="1"/>
</dbReference>
<name>A0AAV7GI23_DENCH</name>
<keyword evidence="4" id="KW-1185">Reference proteome</keyword>
<dbReference type="InterPro" id="IPR035513">
    <property type="entry name" value="Invertase/methylesterase_inhib"/>
</dbReference>
<dbReference type="Pfam" id="PF04043">
    <property type="entry name" value="PMEI"/>
    <property type="match status" value="1"/>
</dbReference>
<evidence type="ECO:0000313" key="3">
    <source>
        <dbReference type="EMBL" id="KAH0455043.1"/>
    </source>
</evidence>
<dbReference type="NCBIfam" id="TIGR01614">
    <property type="entry name" value="PME_inhib"/>
    <property type="match status" value="1"/>
</dbReference>
<sequence>MLSTRDNSSFPQSPISASSSIKVICSVTRYPYSCFASLSFAAINSSTVATDPAALFKLSLAVASRSISKLSSILSTLKIPTIDIRLQAAVNDCKELLDDTVDRLNDSATIFTTKMP</sequence>
<dbReference type="Proteomes" id="UP000775213">
    <property type="component" value="Unassembled WGS sequence"/>
</dbReference>
<gene>
    <name evidence="3" type="ORF">IEQ34_016967</name>
</gene>
<evidence type="ECO:0000259" key="2">
    <source>
        <dbReference type="Pfam" id="PF04043"/>
    </source>
</evidence>
<proteinExistence type="predicted"/>
<dbReference type="EMBL" id="JAGFBR010000015">
    <property type="protein sequence ID" value="KAH0455043.1"/>
    <property type="molecule type" value="Genomic_DNA"/>
</dbReference>
<keyword evidence="1" id="KW-0732">Signal</keyword>
<reference evidence="3 4" key="1">
    <citation type="journal article" date="2021" name="Hortic Res">
        <title>Chromosome-scale assembly of the Dendrobium chrysotoxum genome enhances the understanding of orchid evolution.</title>
        <authorList>
            <person name="Zhang Y."/>
            <person name="Zhang G.Q."/>
            <person name="Zhang D."/>
            <person name="Liu X.D."/>
            <person name="Xu X.Y."/>
            <person name="Sun W.H."/>
            <person name="Yu X."/>
            <person name="Zhu X."/>
            <person name="Wang Z.W."/>
            <person name="Zhao X."/>
            <person name="Zhong W.Y."/>
            <person name="Chen H."/>
            <person name="Yin W.L."/>
            <person name="Huang T."/>
            <person name="Niu S.C."/>
            <person name="Liu Z.J."/>
        </authorList>
    </citation>
    <scope>NUCLEOTIDE SEQUENCE [LARGE SCALE GENOMIC DNA]</scope>
    <source>
        <strain evidence="3">Lindl</strain>
    </source>
</reference>
<evidence type="ECO:0000313" key="4">
    <source>
        <dbReference type="Proteomes" id="UP000775213"/>
    </source>
</evidence>
<dbReference type="InterPro" id="IPR006501">
    <property type="entry name" value="Pectinesterase_inhib_dom"/>
</dbReference>
<dbReference type="SUPFAM" id="SSF101148">
    <property type="entry name" value="Plant invertase/pectin methylesterase inhibitor"/>
    <property type="match status" value="1"/>
</dbReference>
<accession>A0AAV7GI23</accession>
<dbReference type="Gene3D" id="1.20.140.40">
    <property type="entry name" value="Invertase/pectin methylesterase inhibitor family protein"/>
    <property type="match status" value="1"/>
</dbReference>
<dbReference type="AlphaFoldDB" id="A0AAV7GI23"/>
<organism evidence="3 4">
    <name type="scientific">Dendrobium chrysotoxum</name>
    <name type="common">Orchid</name>
    <dbReference type="NCBI Taxonomy" id="161865"/>
    <lineage>
        <taxon>Eukaryota</taxon>
        <taxon>Viridiplantae</taxon>
        <taxon>Streptophyta</taxon>
        <taxon>Embryophyta</taxon>
        <taxon>Tracheophyta</taxon>
        <taxon>Spermatophyta</taxon>
        <taxon>Magnoliopsida</taxon>
        <taxon>Liliopsida</taxon>
        <taxon>Asparagales</taxon>
        <taxon>Orchidaceae</taxon>
        <taxon>Epidendroideae</taxon>
        <taxon>Malaxideae</taxon>
        <taxon>Dendrobiinae</taxon>
        <taxon>Dendrobium</taxon>
    </lineage>
</organism>
<feature type="domain" description="Pectinesterase inhibitor" evidence="2">
    <location>
        <begin position="20"/>
        <end position="109"/>
    </location>
</feature>
<dbReference type="GO" id="GO:0004857">
    <property type="term" value="F:enzyme inhibitor activity"/>
    <property type="evidence" value="ECO:0007669"/>
    <property type="project" value="InterPro"/>
</dbReference>
<protein>
    <recommendedName>
        <fullName evidence="2">Pectinesterase inhibitor domain-containing protein</fullName>
    </recommendedName>
</protein>
<dbReference type="InterPro" id="IPR051955">
    <property type="entry name" value="PME_Inhibitor"/>
</dbReference>